<dbReference type="GO" id="GO:0006310">
    <property type="term" value="P:DNA recombination"/>
    <property type="evidence" value="ECO:0007669"/>
    <property type="project" value="UniProtKB-KW"/>
</dbReference>
<dbReference type="PROSITE" id="PS51898">
    <property type="entry name" value="TYR_RECOMBINASE"/>
    <property type="match status" value="1"/>
</dbReference>
<dbReference type="Pfam" id="PF00589">
    <property type="entry name" value="Phage_integrase"/>
    <property type="match status" value="1"/>
</dbReference>
<dbReference type="InterPro" id="IPR011010">
    <property type="entry name" value="DNA_brk_join_enz"/>
</dbReference>
<dbReference type="InterPro" id="IPR002104">
    <property type="entry name" value="Integrase_catalytic"/>
</dbReference>
<dbReference type="PANTHER" id="PTHR30349">
    <property type="entry name" value="PHAGE INTEGRASE-RELATED"/>
    <property type="match status" value="1"/>
</dbReference>
<gene>
    <name evidence="3" type="ORF">DDZ16_20520</name>
</gene>
<feature type="domain" description="Tyr recombinase" evidence="2">
    <location>
        <begin position="113"/>
        <end position="289"/>
    </location>
</feature>
<evidence type="ECO:0000313" key="4">
    <source>
        <dbReference type="Proteomes" id="UP000244956"/>
    </source>
</evidence>
<dbReference type="SUPFAM" id="SSF56349">
    <property type="entry name" value="DNA breaking-rejoining enzymes"/>
    <property type="match status" value="1"/>
</dbReference>
<keyword evidence="1" id="KW-0233">DNA recombination</keyword>
<dbReference type="EMBL" id="QEWP01000044">
    <property type="protein sequence ID" value="PWD97487.1"/>
    <property type="molecule type" value="Genomic_DNA"/>
</dbReference>
<dbReference type="Proteomes" id="UP000244956">
    <property type="component" value="Unassembled WGS sequence"/>
</dbReference>
<evidence type="ECO:0000313" key="3">
    <source>
        <dbReference type="EMBL" id="PWD97487.1"/>
    </source>
</evidence>
<evidence type="ECO:0000256" key="1">
    <source>
        <dbReference type="ARBA" id="ARBA00023172"/>
    </source>
</evidence>
<comment type="caution">
    <text evidence="3">The sequence shown here is derived from an EMBL/GenBank/DDBJ whole genome shotgun (WGS) entry which is preliminary data.</text>
</comment>
<dbReference type="OrthoDB" id="9801717at2"/>
<dbReference type="GO" id="GO:0003677">
    <property type="term" value="F:DNA binding"/>
    <property type="evidence" value="ECO:0007669"/>
    <property type="project" value="InterPro"/>
</dbReference>
<dbReference type="RefSeq" id="WP_109266351.1">
    <property type="nucleotide sequence ID" value="NZ_QEWP01000044.1"/>
</dbReference>
<dbReference type="PANTHER" id="PTHR30349:SF64">
    <property type="entry name" value="PROPHAGE INTEGRASE INTD-RELATED"/>
    <property type="match status" value="1"/>
</dbReference>
<evidence type="ECO:0000259" key="2">
    <source>
        <dbReference type="PROSITE" id="PS51898"/>
    </source>
</evidence>
<dbReference type="AlphaFoldDB" id="A0A2U2B376"/>
<reference evidence="3 4" key="1">
    <citation type="submission" date="2018-05" db="EMBL/GenBank/DDBJ databases">
        <title>Marinilabilia rubrum sp. nov., isolated from saltern sediment.</title>
        <authorList>
            <person name="Zhang R."/>
        </authorList>
    </citation>
    <scope>NUCLEOTIDE SEQUENCE [LARGE SCALE GENOMIC DNA]</scope>
    <source>
        <strain evidence="3 4">WTE16</strain>
    </source>
</reference>
<name>A0A2U2B376_9BACT</name>
<dbReference type="Gene3D" id="1.10.443.10">
    <property type="entry name" value="Intergrase catalytic core"/>
    <property type="match status" value="1"/>
</dbReference>
<sequence length="299" mass="34809">MSRKSYLEQACEAVPEFKTVSTQFLRKYTISGKSDSCTRNYLMQISKLVLHYGLSPLDLSQDQLEEYLFYLRQNEPPSMSSFKHLVYGLRSMFSMFKNEDLYLSLPTIAQSRALPEVFSQQEIKRIMKASKLLKHRVLFALIYDCGLRISEAINLKISDVDFDRHQIHIRESKFKKDRYVPVSGLVLKGLKSYLETSHPREWLFNGKIRGEKISRSGIRHAFRSAIKKTEISKKVCIHTLRHSYATHLLEMGLDILSIQHQMGHAELRTTLMYLHIAKSVPQRGFSPMEKLYDNGRKNK</sequence>
<accession>A0A2U2B376</accession>
<dbReference type="InterPro" id="IPR013762">
    <property type="entry name" value="Integrase-like_cat_sf"/>
</dbReference>
<dbReference type="GO" id="GO:0015074">
    <property type="term" value="P:DNA integration"/>
    <property type="evidence" value="ECO:0007669"/>
    <property type="project" value="InterPro"/>
</dbReference>
<proteinExistence type="predicted"/>
<protein>
    <submittedName>
        <fullName evidence="3">Integrase</fullName>
    </submittedName>
</protein>
<keyword evidence="4" id="KW-1185">Reference proteome</keyword>
<organism evidence="3 4">
    <name type="scientific">Marinilabilia rubra</name>
    <dbReference type="NCBI Taxonomy" id="2162893"/>
    <lineage>
        <taxon>Bacteria</taxon>
        <taxon>Pseudomonadati</taxon>
        <taxon>Bacteroidota</taxon>
        <taxon>Bacteroidia</taxon>
        <taxon>Marinilabiliales</taxon>
        <taxon>Marinilabiliaceae</taxon>
        <taxon>Marinilabilia</taxon>
    </lineage>
</organism>
<dbReference type="InterPro" id="IPR050090">
    <property type="entry name" value="Tyrosine_recombinase_XerCD"/>
</dbReference>